<keyword evidence="5" id="KW-1185">Reference proteome</keyword>
<dbReference type="PROSITE" id="PS50837">
    <property type="entry name" value="NACHT"/>
    <property type="match status" value="1"/>
</dbReference>
<organism evidence="4 5">
    <name type="scientific">Aspergillus pseudonomiae</name>
    <dbReference type="NCBI Taxonomy" id="1506151"/>
    <lineage>
        <taxon>Eukaryota</taxon>
        <taxon>Fungi</taxon>
        <taxon>Dikarya</taxon>
        <taxon>Ascomycota</taxon>
        <taxon>Pezizomycotina</taxon>
        <taxon>Eurotiomycetes</taxon>
        <taxon>Eurotiomycetidae</taxon>
        <taxon>Eurotiales</taxon>
        <taxon>Aspergillaceae</taxon>
        <taxon>Aspergillus</taxon>
        <taxon>Aspergillus subgen. Circumdati</taxon>
    </lineage>
</organism>
<feature type="region of interest" description="Disordered" evidence="2">
    <location>
        <begin position="1"/>
        <end position="81"/>
    </location>
</feature>
<dbReference type="Gene3D" id="1.25.40.20">
    <property type="entry name" value="Ankyrin repeat-containing domain"/>
    <property type="match status" value="2"/>
</dbReference>
<name>A0A5N7DKS7_9EURO</name>
<dbReference type="Pfam" id="PF23397">
    <property type="entry name" value="DUF7104"/>
    <property type="match status" value="3"/>
</dbReference>
<feature type="domain" description="NACHT" evidence="3">
    <location>
        <begin position="364"/>
        <end position="512"/>
    </location>
</feature>
<evidence type="ECO:0000313" key="5">
    <source>
        <dbReference type="Proteomes" id="UP000325579"/>
    </source>
</evidence>
<dbReference type="Proteomes" id="UP000325579">
    <property type="component" value="Unassembled WGS sequence"/>
</dbReference>
<evidence type="ECO:0000256" key="1">
    <source>
        <dbReference type="ARBA" id="ARBA00022737"/>
    </source>
</evidence>
<dbReference type="PANTHER" id="PTHR10039">
    <property type="entry name" value="AMELOGENIN"/>
    <property type="match status" value="1"/>
</dbReference>
<dbReference type="EMBL" id="ML736750">
    <property type="protein sequence ID" value="KAE8407050.1"/>
    <property type="molecule type" value="Genomic_DNA"/>
</dbReference>
<evidence type="ECO:0000256" key="2">
    <source>
        <dbReference type="SAM" id="MobiDB-lite"/>
    </source>
</evidence>
<dbReference type="InterPro" id="IPR027417">
    <property type="entry name" value="P-loop_NTPase"/>
</dbReference>
<dbReference type="PANTHER" id="PTHR10039:SF16">
    <property type="entry name" value="GPI INOSITOL-DEACYLASE"/>
    <property type="match status" value="1"/>
</dbReference>
<dbReference type="InterPro" id="IPR007111">
    <property type="entry name" value="NACHT_NTPase"/>
</dbReference>
<dbReference type="SUPFAM" id="SSF52540">
    <property type="entry name" value="P-loop containing nucleoside triphosphate hydrolases"/>
    <property type="match status" value="1"/>
</dbReference>
<proteinExistence type="predicted"/>
<evidence type="ECO:0000259" key="3">
    <source>
        <dbReference type="PROSITE" id="PS50837"/>
    </source>
</evidence>
<gene>
    <name evidence="4" type="ORF">BDV37DRAFT_280315</name>
</gene>
<protein>
    <recommendedName>
        <fullName evidence="3">NACHT domain-containing protein</fullName>
    </recommendedName>
</protein>
<dbReference type="SUPFAM" id="SSF48403">
    <property type="entry name" value="Ankyrin repeat"/>
    <property type="match status" value="1"/>
</dbReference>
<evidence type="ECO:0000313" key="4">
    <source>
        <dbReference type="EMBL" id="KAE8407050.1"/>
    </source>
</evidence>
<accession>A0A5N7DKS7</accession>
<reference evidence="4 5" key="1">
    <citation type="submission" date="2019-04" db="EMBL/GenBank/DDBJ databases">
        <authorList>
            <consortium name="DOE Joint Genome Institute"/>
            <person name="Mondo S."/>
            <person name="Kjaerbolling I."/>
            <person name="Vesth T."/>
            <person name="Frisvad J.C."/>
            <person name="Nybo J.L."/>
            <person name="Theobald S."/>
            <person name="Kildgaard S."/>
            <person name="Isbrandt T."/>
            <person name="Kuo A."/>
            <person name="Sato A."/>
            <person name="Lyhne E.K."/>
            <person name="Kogle M.E."/>
            <person name="Wiebenga A."/>
            <person name="Kun R.S."/>
            <person name="Lubbers R.J."/>
            <person name="Makela M.R."/>
            <person name="Barry K."/>
            <person name="Chovatia M."/>
            <person name="Clum A."/>
            <person name="Daum C."/>
            <person name="Haridas S."/>
            <person name="He G."/>
            <person name="LaButti K."/>
            <person name="Lipzen A."/>
            <person name="Riley R."/>
            <person name="Salamov A."/>
            <person name="Simmons B.A."/>
            <person name="Magnuson J.K."/>
            <person name="Henrissat B."/>
            <person name="Mortensen U.H."/>
            <person name="Larsen T.O."/>
            <person name="Devries R.P."/>
            <person name="Grigoriev I.V."/>
            <person name="Machida M."/>
            <person name="Baker S.E."/>
            <person name="Andersen M.R."/>
            <person name="Cantor M.N."/>
            <person name="Hua S.X."/>
        </authorList>
    </citation>
    <scope>NUCLEOTIDE SEQUENCE [LARGE SCALE GENOMIC DNA]</scope>
    <source>
        <strain evidence="4 5">CBS 119388</strain>
    </source>
</reference>
<keyword evidence="1" id="KW-0677">Repeat</keyword>
<dbReference type="Pfam" id="PF24883">
    <property type="entry name" value="NPHP3_N"/>
    <property type="match status" value="1"/>
</dbReference>
<dbReference type="RefSeq" id="XP_031944369.1">
    <property type="nucleotide sequence ID" value="XM_032086530.1"/>
</dbReference>
<dbReference type="Gene3D" id="3.40.50.300">
    <property type="entry name" value="P-loop containing nucleotide triphosphate hydrolases"/>
    <property type="match status" value="1"/>
</dbReference>
<feature type="compositionally biased region" description="Basic and acidic residues" evidence="2">
    <location>
        <begin position="1"/>
        <end position="21"/>
    </location>
</feature>
<feature type="compositionally biased region" description="Low complexity" evidence="2">
    <location>
        <begin position="59"/>
        <end position="72"/>
    </location>
</feature>
<dbReference type="OrthoDB" id="1577640at2759"/>
<dbReference type="InterPro" id="IPR036770">
    <property type="entry name" value="Ankyrin_rpt-contain_sf"/>
</dbReference>
<dbReference type="GeneID" id="43671221"/>
<dbReference type="InterPro" id="IPR056884">
    <property type="entry name" value="NPHP3-like_N"/>
</dbReference>
<sequence>MFRKLADCLSCGKDHSDRGDDNNGPPSQPVNANGGLIKEKEEEASKAGLPARVQRKRSSLSAPSSPDPASTSQLSLREVESEPKPQNLWVLAHKRLSPEDQKCFEVGAQNTMEKTIEEVLDKIEERCREYSEGGLQIRGLHGKSINVQECFRGIIKSISQVQELIKNVASLDPTGHASQAWTIVSVGLTLVNNDIERRDAVMGASGFLANTLSYYAIIEKNDRNRQVDSAEHIEEALVKVYTAILEYTAEVYRASRENGADRARKSVSALVDQPLKRLKDAIELERENVKEWTELGRNEDQQKLNTRVLSSLDLEILDWLSPTDQSGREQSAIYSKAQYDRTSQTGDWFLDSPEYQKWKAESGSIMWLHGVVGCGKTVLCSTIVADVLQACECDPTKRLAYWYFTFDQNKQQVVDIMLRSVMRQLCPHPVPESIVKLWKEHRQGREPTRTDLYSTLEQMVESCTGRVILILDALDECPEIPGNPARGTLLQFLNSLIVRHKQTLHILATSRPEPDIRSHLSEHTAIDIEKALSQDVERFVNDRLETGKLAEWLNKNQPMKDTIRKKLLGIERPRFRWADLQIKSLERCNRPTDIDKTLETLPKDLSGTYRKILNDISEDDRDAARTILIWLAFSRGQLTLEFLATLVNFIRPQGVIDVCTTDLITVSDNFVRLAHFSVKEFLVPSDISSETDWYQFSASTGHFTIANESLSRLLQTDHNLTRDAAFDQPVLVYAAKKLDFHLSELEQIGLWPPELQESIAHLFDSSVAYLNWVRIANDDRDFSNDWYLSADNVEPPIFRASKLGLIQVVESLLKNGADPLAPFYRTLSNKKNGLEAAARWGHLDVLELLVQTSTVIPKNLACSIIRSIRCGQEREKVCKILALLHEKASFYYDPEHSNTIDKHIIAAAADNWWSGDVLIQILLDWPTRGAVYITRGVMRAVLHNTKYGERIMQLLLREQGTHVYMTRNGINYMIEEGGFNPDVVKIVAEMRGHEIQFNDRTVTCIVRYPSTEVLELLLSNRDDVSITTEMLEAAARNWDGLGALRLLLKKRAPTINITMEMLVAAAGNFSDGFEMMKLLLEEWSPDTPVGEEVIYKLASNRYHGLEIMNLLLQNQQTGITISQEALARAARWTDKEMLEVLVNNTESGVKITPEILCAAAKNWKSAEAVMTYLLDLGGKDLEIPENMLVSAAENRFKGANILCLVLDRFPEVKVTDRVFEAACGSQDSMSVLLKRFPNQFPKEIVIEKIATDTISGYHALELLIHQGVIDIDQNLVEKLAGNSDALRTLIKFKPDFPVSHQTLLVAAESTICMDIVLFACKMEFTITTDIVDAAVESTGIDETRELCDFAVIRLLFGQYGSRFPITEMVLTRAALHKNPYGALDYLLGKEPGVDLQRVWETVWQSDCSEVDKLGASEVLLKRAGLEVTESMMENTASRSVDYKDDFDDLVQFSIREKIPMPGSERAMWIVIQRFHDWRTVESFLEYKPDIRITLEQFYALAGFESVPEGLIQTLLARKDF</sequence>
<dbReference type="InterPro" id="IPR055530">
    <property type="entry name" value="DUF7104"/>
</dbReference>